<dbReference type="PANTHER" id="PTHR43374:SF1">
    <property type="entry name" value="FLAVIN PRENYLTRANSFERASE PAD1, MITOCHONDRIAL"/>
    <property type="match status" value="1"/>
</dbReference>
<comment type="catalytic activity">
    <reaction evidence="5 7">
        <text>dimethylallyl phosphate + FMNH2 = prenylated FMNH2 + phosphate</text>
        <dbReference type="Rhea" id="RHEA:37743"/>
        <dbReference type="ChEBI" id="CHEBI:43474"/>
        <dbReference type="ChEBI" id="CHEBI:57618"/>
        <dbReference type="ChEBI" id="CHEBI:87467"/>
        <dbReference type="ChEBI" id="CHEBI:88052"/>
        <dbReference type="EC" id="2.5.1.129"/>
    </reaction>
</comment>
<evidence type="ECO:0000259" key="8">
    <source>
        <dbReference type="Pfam" id="PF02441"/>
    </source>
</evidence>
<feature type="binding site" evidence="7">
    <location>
        <position position="162"/>
    </location>
    <ligand>
        <name>dimethylallyl phosphate</name>
        <dbReference type="ChEBI" id="CHEBI:88052"/>
    </ligand>
</feature>
<dbReference type="InterPro" id="IPR003382">
    <property type="entry name" value="Flavoprotein"/>
</dbReference>
<feature type="binding site" evidence="7">
    <location>
        <begin position="3"/>
        <end position="5"/>
    </location>
    <ligand>
        <name>FMN</name>
        <dbReference type="ChEBI" id="CHEBI:58210"/>
    </ligand>
</feature>
<feature type="binding site" evidence="7">
    <location>
        <position position="116"/>
    </location>
    <ligand>
        <name>FMN</name>
        <dbReference type="ChEBI" id="CHEBI:58210"/>
    </ligand>
</feature>
<dbReference type="InterPro" id="IPR036551">
    <property type="entry name" value="Flavin_trans-like"/>
</dbReference>
<comment type="caution">
    <text evidence="9">The sequence shown here is derived from an EMBL/GenBank/DDBJ whole genome shotgun (WGS) entry which is preliminary data.</text>
</comment>
<dbReference type="EC" id="2.5.1.129" evidence="7"/>
<evidence type="ECO:0000256" key="6">
    <source>
        <dbReference type="ARBA" id="ARBA00060793"/>
    </source>
</evidence>
<comment type="function">
    <text evidence="7">Flavin prenyltransferase that catalyzes the synthesis of the prenylated FMN cofactor (prenyl-FMN) for 4-hydroxy-3-polyprenylbenzoic acid decarboxylase UbiD. The prenyltransferase is metal-independent and links a dimethylallyl moiety from dimethylallyl monophosphate (DMAP) to the flavin N5 and C6 atoms of FMN.</text>
</comment>
<dbReference type="STRING" id="1765722.AT728_21830"/>
<reference evidence="9 10" key="1">
    <citation type="submission" date="2015-12" db="EMBL/GenBank/DDBJ databases">
        <title>Draft genome sequence of Streptomyces silvensis ATCC 53525, a producer of novel hormone antagonists.</title>
        <authorList>
            <person name="Johnston C.W."/>
            <person name="Li Y."/>
            <person name="Magarvey N.A."/>
        </authorList>
    </citation>
    <scope>NUCLEOTIDE SEQUENCE [LARGE SCALE GENOMIC DNA]</scope>
    <source>
        <strain evidence="9 10">ATCC 53525</strain>
    </source>
</reference>
<dbReference type="InterPro" id="IPR004507">
    <property type="entry name" value="UbiX-like"/>
</dbReference>
<comment type="similarity">
    <text evidence="6 7">Belongs to the UbiX/PAD1 family.</text>
</comment>
<name>A0A0W7X8Q2_9ACTN</name>
<dbReference type="EMBL" id="LOCL01000028">
    <property type="protein sequence ID" value="KUF19285.1"/>
    <property type="molecule type" value="Genomic_DNA"/>
</dbReference>
<feature type="binding site" evidence="7">
    <location>
        <position position="30"/>
    </location>
    <ligand>
        <name>FMN</name>
        <dbReference type="ChEBI" id="CHEBI:58210"/>
    </ligand>
</feature>
<dbReference type="Gene3D" id="3.40.50.1950">
    <property type="entry name" value="Flavin prenyltransferase-like"/>
    <property type="match status" value="1"/>
</dbReference>
<evidence type="ECO:0000256" key="1">
    <source>
        <dbReference type="ARBA" id="ARBA00022602"/>
    </source>
</evidence>
<dbReference type="GO" id="GO:0106141">
    <property type="term" value="F:flavin prenyltransferase activity"/>
    <property type="evidence" value="ECO:0007669"/>
    <property type="project" value="UniProtKB-EC"/>
</dbReference>
<dbReference type="SUPFAM" id="SSF52507">
    <property type="entry name" value="Homo-oligomeric flavin-containing Cys decarboxylases, HFCD"/>
    <property type="match status" value="1"/>
</dbReference>
<dbReference type="PANTHER" id="PTHR43374">
    <property type="entry name" value="FLAVIN PRENYLTRANSFERASE"/>
    <property type="match status" value="1"/>
</dbReference>
<feature type="binding site" evidence="7">
    <location>
        <position position="146"/>
    </location>
    <ligand>
        <name>dimethylallyl phosphate</name>
        <dbReference type="ChEBI" id="CHEBI:88052"/>
    </ligand>
</feature>
<feature type="domain" description="Flavoprotein" evidence="8">
    <location>
        <begin position="1"/>
        <end position="167"/>
    </location>
</feature>
<evidence type="ECO:0000256" key="7">
    <source>
        <dbReference type="HAMAP-Rule" id="MF_01984"/>
    </source>
</evidence>
<dbReference type="NCBIfam" id="TIGR00421">
    <property type="entry name" value="ubiX_pad"/>
    <property type="match status" value="1"/>
</dbReference>
<evidence type="ECO:0000313" key="10">
    <source>
        <dbReference type="Proteomes" id="UP000054804"/>
    </source>
</evidence>
<keyword evidence="2 7" id="KW-0285">Flavoprotein</keyword>
<proteinExistence type="inferred from homology"/>
<comment type="caution">
    <text evidence="7">Lacks conserved residue(s) required for the propagation of feature annotation.</text>
</comment>
<sequence length="188" mass="20282">MTGATGALYGIRLLQALAAHPGVETHVVMSRWARTTISLETPWTAAEAAALADVSHAADDLGATLASGSFRTDGMAITPCSMKTLAAIRTGYSEGLIARAADVTLKERRRLVLVPRETPLNQIHLENLLALTRMGAVVMPPVPAFYHRPHTIDDLVDHLVARVLDQFGLDTPAPRWEGMRAARLRATS</sequence>
<evidence type="ECO:0000256" key="2">
    <source>
        <dbReference type="ARBA" id="ARBA00022630"/>
    </source>
</evidence>
<evidence type="ECO:0000256" key="4">
    <source>
        <dbReference type="ARBA" id="ARBA00022679"/>
    </source>
</evidence>
<gene>
    <name evidence="7" type="primary">ubiX</name>
    <name evidence="9" type="ORF">AT728_21830</name>
</gene>
<keyword evidence="1 7" id="KW-0637">Prenyltransferase</keyword>
<feature type="binding site" evidence="7">
    <location>
        <begin position="81"/>
        <end position="84"/>
    </location>
    <ligand>
        <name>FMN</name>
        <dbReference type="ChEBI" id="CHEBI:58210"/>
    </ligand>
</feature>
<organism evidence="9 10">
    <name type="scientific">Streptomyces silvensis</name>
    <dbReference type="NCBI Taxonomy" id="1765722"/>
    <lineage>
        <taxon>Bacteria</taxon>
        <taxon>Bacillati</taxon>
        <taxon>Actinomycetota</taxon>
        <taxon>Actinomycetes</taxon>
        <taxon>Kitasatosporales</taxon>
        <taxon>Streptomycetaceae</taxon>
        <taxon>Streptomyces</taxon>
    </lineage>
</organism>
<accession>A0A0W7X8Q2</accession>
<dbReference type="NCBIfam" id="NF004685">
    <property type="entry name" value="PRK06029.1"/>
    <property type="match status" value="1"/>
</dbReference>
<dbReference type="GO" id="GO:0016831">
    <property type="term" value="F:carboxy-lyase activity"/>
    <property type="evidence" value="ECO:0007669"/>
    <property type="project" value="TreeGrafter"/>
</dbReference>
<protein>
    <recommendedName>
        <fullName evidence="7">Flavin prenyltransferase UbiX</fullName>
        <ecNumber evidence="7">2.5.1.129</ecNumber>
    </recommendedName>
</protein>
<dbReference type="Proteomes" id="UP000054804">
    <property type="component" value="Unassembled WGS sequence"/>
</dbReference>
<keyword evidence="3 7" id="KW-0288">FMN</keyword>
<evidence type="ECO:0000313" key="9">
    <source>
        <dbReference type="EMBL" id="KUF19285.1"/>
    </source>
</evidence>
<dbReference type="FunFam" id="3.40.50.1950:FF:000001">
    <property type="entry name" value="Flavin prenyltransferase UbiX"/>
    <property type="match status" value="1"/>
</dbReference>
<keyword evidence="4 7" id="KW-0808">Transferase</keyword>
<evidence type="ECO:0000256" key="3">
    <source>
        <dbReference type="ARBA" id="ARBA00022643"/>
    </source>
</evidence>
<keyword evidence="10" id="KW-1185">Reference proteome</keyword>
<dbReference type="HAMAP" id="MF_01984">
    <property type="entry name" value="ubiX_pad"/>
    <property type="match status" value="1"/>
</dbReference>
<dbReference type="AlphaFoldDB" id="A0A0W7X8Q2"/>
<evidence type="ECO:0000256" key="5">
    <source>
        <dbReference type="ARBA" id="ARBA00050612"/>
    </source>
</evidence>
<dbReference type="Pfam" id="PF02441">
    <property type="entry name" value="Flavoprotein"/>
    <property type="match status" value="1"/>
</dbReference>